<dbReference type="EMBL" id="LQPJ01000116">
    <property type="protein sequence ID" value="ORW21956.1"/>
    <property type="molecule type" value="Genomic_DNA"/>
</dbReference>
<dbReference type="OrthoDB" id="9960503at2"/>
<proteinExistence type="predicted"/>
<dbReference type="Gene3D" id="3.40.1050.10">
    <property type="entry name" value="Carbonic anhydrase"/>
    <property type="match status" value="1"/>
</dbReference>
<gene>
    <name evidence="2" type="ORF">AWC19_13450</name>
</gene>
<evidence type="ECO:0000313" key="3">
    <source>
        <dbReference type="Proteomes" id="UP000193529"/>
    </source>
</evidence>
<organism evidence="2 3">
    <name type="scientific">Mycobacterium palustre</name>
    <dbReference type="NCBI Taxonomy" id="153971"/>
    <lineage>
        <taxon>Bacteria</taxon>
        <taxon>Bacillati</taxon>
        <taxon>Actinomycetota</taxon>
        <taxon>Actinomycetes</taxon>
        <taxon>Mycobacteriales</taxon>
        <taxon>Mycobacteriaceae</taxon>
        <taxon>Mycobacterium</taxon>
        <taxon>Mycobacterium simiae complex</taxon>
    </lineage>
</organism>
<sequence length="84" mass="9025">MTVTDEYLAHNAAHASTSECPSRPSPSPPSKHVAVVAAEAVPDLAHDVRQSLRRMRASPFVTKHRSLRGFVFHVATGKLNGVAP</sequence>
<reference evidence="2 3" key="1">
    <citation type="submission" date="2016-01" db="EMBL/GenBank/DDBJ databases">
        <title>The new phylogeny of the genus Mycobacterium.</title>
        <authorList>
            <person name="Tarcisio F."/>
            <person name="Conor M."/>
            <person name="Antonella G."/>
            <person name="Elisabetta G."/>
            <person name="Giulia F.S."/>
            <person name="Sara T."/>
            <person name="Anna F."/>
            <person name="Clotilde B."/>
            <person name="Roberto B."/>
            <person name="Veronica D.S."/>
            <person name="Fabio R."/>
            <person name="Monica P."/>
            <person name="Olivier J."/>
            <person name="Enrico T."/>
            <person name="Nicola S."/>
        </authorList>
    </citation>
    <scope>NUCLEOTIDE SEQUENCE [LARGE SCALE GENOMIC DNA]</scope>
    <source>
        <strain evidence="2 3">DSM 44572</strain>
    </source>
</reference>
<accession>A0A1X1ZF67</accession>
<dbReference type="SUPFAM" id="SSF53056">
    <property type="entry name" value="beta-carbonic anhydrase, cab"/>
    <property type="match status" value="1"/>
</dbReference>
<feature type="region of interest" description="Disordered" evidence="1">
    <location>
        <begin position="1"/>
        <end position="32"/>
    </location>
</feature>
<dbReference type="Proteomes" id="UP000193529">
    <property type="component" value="Unassembled WGS sequence"/>
</dbReference>
<dbReference type="GO" id="GO:0004089">
    <property type="term" value="F:carbonate dehydratase activity"/>
    <property type="evidence" value="ECO:0007669"/>
    <property type="project" value="InterPro"/>
</dbReference>
<dbReference type="STRING" id="153971.AWC19_13450"/>
<evidence type="ECO:0000256" key="1">
    <source>
        <dbReference type="SAM" id="MobiDB-lite"/>
    </source>
</evidence>
<dbReference type="RefSeq" id="WP_085079496.1">
    <property type="nucleotide sequence ID" value="NZ_LQPJ01000116.1"/>
</dbReference>
<comment type="caution">
    <text evidence="2">The sequence shown here is derived from an EMBL/GenBank/DDBJ whole genome shotgun (WGS) entry which is preliminary data.</text>
</comment>
<dbReference type="GO" id="GO:0008270">
    <property type="term" value="F:zinc ion binding"/>
    <property type="evidence" value="ECO:0007669"/>
    <property type="project" value="InterPro"/>
</dbReference>
<protein>
    <submittedName>
        <fullName evidence="2">Uncharacterized protein</fullName>
    </submittedName>
</protein>
<dbReference type="InterPro" id="IPR036874">
    <property type="entry name" value="Carbonic_anhydrase_sf"/>
</dbReference>
<evidence type="ECO:0000313" key="2">
    <source>
        <dbReference type="EMBL" id="ORW21956.1"/>
    </source>
</evidence>
<keyword evidence="3" id="KW-1185">Reference proteome</keyword>
<dbReference type="AlphaFoldDB" id="A0A1X1ZF67"/>
<name>A0A1X1ZF67_9MYCO</name>